<evidence type="ECO:0000256" key="1">
    <source>
        <dbReference type="ARBA" id="ARBA00007689"/>
    </source>
</evidence>
<dbReference type="SUPFAM" id="SSF54909">
    <property type="entry name" value="Dimeric alpha+beta barrel"/>
    <property type="match status" value="1"/>
</dbReference>
<organism evidence="3 4">
    <name type="scientific">Sulfitobacter aestuariivivens</name>
    <dbReference type="NCBI Taxonomy" id="2766981"/>
    <lineage>
        <taxon>Bacteria</taxon>
        <taxon>Pseudomonadati</taxon>
        <taxon>Pseudomonadota</taxon>
        <taxon>Alphaproteobacteria</taxon>
        <taxon>Rhodobacterales</taxon>
        <taxon>Roseobacteraceae</taxon>
        <taxon>Sulfitobacter</taxon>
    </lineage>
</organism>
<dbReference type="AlphaFoldDB" id="A0A927D8B0"/>
<sequence length="104" mass="10763">MPEFMFAYHGGKMPDTPEEGARVMAAWEAWYKDLGAAVVHPGNPVGMSKTVSADSVEDNGGSNPLSGFTIVKADDIEAACKMAAACPMVADGSGTAEVAPIVEM</sequence>
<comment type="caution">
    <text evidence="3">The sequence shown here is derived from an EMBL/GenBank/DDBJ whole genome shotgun (WGS) entry which is preliminary data.</text>
</comment>
<comment type="similarity">
    <text evidence="1">Belongs to the YciI family.</text>
</comment>
<name>A0A927D8B0_9RHOB</name>
<proteinExistence type="inferred from homology"/>
<evidence type="ECO:0000313" key="3">
    <source>
        <dbReference type="EMBL" id="MBD3665067.1"/>
    </source>
</evidence>
<dbReference type="InterPro" id="IPR005545">
    <property type="entry name" value="YCII"/>
</dbReference>
<evidence type="ECO:0000313" key="4">
    <source>
        <dbReference type="Proteomes" id="UP000635142"/>
    </source>
</evidence>
<reference evidence="3" key="1">
    <citation type="submission" date="2020-08" db="EMBL/GenBank/DDBJ databases">
        <title>Sulfitobacter aestuariivivens sp. nov., isolated from a tidal flat.</title>
        <authorList>
            <person name="Park S."/>
            <person name="Yoon J.-H."/>
        </authorList>
    </citation>
    <scope>NUCLEOTIDE SEQUENCE</scope>
    <source>
        <strain evidence="3">TSTF-M16</strain>
    </source>
</reference>
<evidence type="ECO:0000259" key="2">
    <source>
        <dbReference type="Pfam" id="PF03795"/>
    </source>
</evidence>
<dbReference type="Proteomes" id="UP000635142">
    <property type="component" value="Unassembled WGS sequence"/>
</dbReference>
<dbReference type="EMBL" id="JACTAG010000002">
    <property type="protein sequence ID" value="MBD3665067.1"/>
    <property type="molecule type" value="Genomic_DNA"/>
</dbReference>
<dbReference type="InterPro" id="IPR011008">
    <property type="entry name" value="Dimeric_a/b-barrel"/>
</dbReference>
<accession>A0A927D8B0</accession>
<dbReference type="Gene3D" id="3.30.70.1060">
    <property type="entry name" value="Dimeric alpha+beta barrel"/>
    <property type="match status" value="1"/>
</dbReference>
<keyword evidence="4" id="KW-1185">Reference proteome</keyword>
<dbReference type="RefSeq" id="WP_191076064.1">
    <property type="nucleotide sequence ID" value="NZ_JACTAG010000002.1"/>
</dbReference>
<protein>
    <recommendedName>
        <fullName evidence="2">YCII-related domain-containing protein</fullName>
    </recommendedName>
</protein>
<gene>
    <name evidence="3" type="ORF">H9Q16_14130</name>
</gene>
<feature type="domain" description="YCII-related" evidence="2">
    <location>
        <begin position="12"/>
        <end position="103"/>
    </location>
</feature>
<dbReference type="Pfam" id="PF03795">
    <property type="entry name" value="YCII"/>
    <property type="match status" value="1"/>
</dbReference>